<sequence length="406" mass="44069">MNDSVISSPLLTRGMKALLLSQFFSAFADNALLFVILAQLKAALYPDWTQPILQVVFVFTYIILAPFVGQIADCFAKGRVMLLANISKLIGAISILLGLDPFLCYGLVGIGAAAYSPAKYGILGEITTGNNLVKANGLIEASTIAAILFGSIAGGFFSDINLLFALAMCVLFYATAVVINLYIPRLMPAKSKQKWVFRQLIFNFICLFKTLWRDNEGRFSLIGTSLFWGAGVTLRFLLVLWVPIALNITDHTTPTLLNGVVAIGIIIGAGLAAHVITLNKVSRCMPVGIFIGVIIIILSMQQHLLSTYLILIILGLLGGLFIVPLNALLQEKGKQTIGAGNAVAIQNLSENSTMLFILGFYSLALKAGISIITVGIVFGTTFAIAIGSLWIWYLYRKMYEKGKWLK</sequence>
<dbReference type="GO" id="GO:0022857">
    <property type="term" value="F:transmembrane transporter activity"/>
    <property type="evidence" value="ECO:0007669"/>
    <property type="project" value="InterPro"/>
</dbReference>
<dbReference type="Gene3D" id="1.20.1250.20">
    <property type="entry name" value="MFS general substrate transporter like domains"/>
    <property type="match status" value="1"/>
</dbReference>
<evidence type="ECO:0000256" key="6">
    <source>
        <dbReference type="ARBA" id="ARBA00023136"/>
    </source>
</evidence>
<feature type="transmembrane region" description="Helical" evidence="7">
    <location>
        <begin position="256"/>
        <end position="277"/>
    </location>
</feature>
<gene>
    <name evidence="8" type="primary">lplT</name>
    <name evidence="8" type="ORF">QE210_04515</name>
</gene>
<feature type="transmembrane region" description="Helical" evidence="7">
    <location>
        <begin position="219"/>
        <end position="244"/>
    </location>
</feature>
<dbReference type="InterPro" id="IPR036259">
    <property type="entry name" value="MFS_trans_sf"/>
</dbReference>
<keyword evidence="6 7" id="KW-0472">Membrane</keyword>
<dbReference type="Proteomes" id="UP001177595">
    <property type="component" value="Chromosome"/>
</dbReference>
<accession>A0AA95GPH1</accession>
<dbReference type="EMBL" id="CP123504">
    <property type="protein sequence ID" value="WGM02368.1"/>
    <property type="molecule type" value="Genomic_DNA"/>
</dbReference>
<feature type="transmembrane region" description="Helical" evidence="7">
    <location>
        <begin position="17"/>
        <end position="40"/>
    </location>
</feature>
<dbReference type="InterPro" id="IPR011701">
    <property type="entry name" value="MFS"/>
</dbReference>
<feature type="transmembrane region" description="Helical" evidence="7">
    <location>
        <begin position="89"/>
        <end position="115"/>
    </location>
</feature>
<feature type="transmembrane region" description="Helical" evidence="7">
    <location>
        <begin position="308"/>
        <end position="329"/>
    </location>
</feature>
<dbReference type="SUPFAM" id="SSF103473">
    <property type="entry name" value="MFS general substrate transporter"/>
    <property type="match status" value="1"/>
</dbReference>
<dbReference type="Pfam" id="PF07690">
    <property type="entry name" value="MFS_1"/>
    <property type="match status" value="1"/>
</dbReference>
<name>A0AA95GPH1_9GAMM</name>
<feature type="transmembrane region" description="Helical" evidence="7">
    <location>
        <begin position="284"/>
        <end position="302"/>
    </location>
</feature>
<keyword evidence="5 7" id="KW-1133">Transmembrane helix</keyword>
<keyword evidence="3" id="KW-1003">Cell membrane</keyword>
<evidence type="ECO:0000256" key="5">
    <source>
        <dbReference type="ARBA" id="ARBA00022989"/>
    </source>
</evidence>
<dbReference type="GO" id="GO:0005886">
    <property type="term" value="C:plasma membrane"/>
    <property type="evidence" value="ECO:0007669"/>
    <property type="project" value="UniProtKB-SubCell"/>
</dbReference>
<evidence type="ECO:0000256" key="3">
    <source>
        <dbReference type="ARBA" id="ARBA00022475"/>
    </source>
</evidence>
<dbReference type="AlphaFoldDB" id="A0AA95GPH1"/>
<feature type="transmembrane region" description="Helical" evidence="7">
    <location>
        <begin position="52"/>
        <end position="69"/>
    </location>
</feature>
<evidence type="ECO:0000313" key="9">
    <source>
        <dbReference type="Proteomes" id="UP001177595"/>
    </source>
</evidence>
<keyword evidence="2" id="KW-0813">Transport</keyword>
<evidence type="ECO:0000256" key="4">
    <source>
        <dbReference type="ARBA" id="ARBA00022692"/>
    </source>
</evidence>
<comment type="subcellular location">
    <subcellularLocation>
        <location evidence="1">Cell membrane</location>
        <topology evidence="1">Multi-pass membrane protein</topology>
    </subcellularLocation>
</comment>
<organism evidence="8 9">
    <name type="scientific">Arsenophonus nasoniae</name>
    <name type="common">son-killer infecting Nasonia vitripennis</name>
    <dbReference type="NCBI Taxonomy" id="638"/>
    <lineage>
        <taxon>Bacteria</taxon>
        <taxon>Pseudomonadati</taxon>
        <taxon>Pseudomonadota</taxon>
        <taxon>Gammaproteobacteria</taxon>
        <taxon>Enterobacterales</taxon>
        <taxon>Morganellaceae</taxon>
        <taxon>Arsenophonus</taxon>
    </lineage>
</organism>
<reference evidence="8" key="1">
    <citation type="submission" date="2023-04" db="EMBL/GenBank/DDBJ databases">
        <title>Genome dynamics across the evolutionary transition to endosymbiosis.</title>
        <authorList>
            <person name="Siozios S."/>
            <person name="Nadal-Jimenez P."/>
            <person name="Azagi T."/>
            <person name="Sprong H."/>
            <person name="Frost C.L."/>
            <person name="Parratt S.R."/>
            <person name="Taylor G."/>
            <person name="Brettell L."/>
            <person name="Lew K.C."/>
            <person name="Croft L."/>
            <person name="King K.C."/>
            <person name="Brockhurst M.A."/>
            <person name="Hypsa V."/>
            <person name="Novakova E."/>
            <person name="Darby A.C."/>
            <person name="Hurst G.D.D."/>
        </authorList>
    </citation>
    <scope>NUCLEOTIDE SEQUENCE</scope>
    <source>
        <strain evidence="8">APv</strain>
    </source>
</reference>
<keyword evidence="4 7" id="KW-0812">Transmembrane</keyword>
<evidence type="ECO:0000256" key="2">
    <source>
        <dbReference type="ARBA" id="ARBA00022448"/>
    </source>
</evidence>
<dbReference type="RefSeq" id="WP_280625635.1">
    <property type="nucleotide sequence ID" value="NZ_CP123504.1"/>
</dbReference>
<evidence type="ECO:0000313" key="8">
    <source>
        <dbReference type="EMBL" id="WGM02368.1"/>
    </source>
</evidence>
<evidence type="ECO:0000256" key="7">
    <source>
        <dbReference type="SAM" id="Phobius"/>
    </source>
</evidence>
<evidence type="ECO:0000256" key="1">
    <source>
        <dbReference type="ARBA" id="ARBA00004651"/>
    </source>
</evidence>
<feature type="transmembrane region" description="Helical" evidence="7">
    <location>
        <begin position="162"/>
        <end position="183"/>
    </location>
</feature>
<proteinExistence type="predicted"/>
<feature type="transmembrane region" description="Helical" evidence="7">
    <location>
        <begin position="341"/>
        <end position="363"/>
    </location>
</feature>
<protein>
    <submittedName>
        <fullName evidence="8">Lysophospholipid transporter LplT</fullName>
    </submittedName>
</protein>
<dbReference type="PANTHER" id="PTHR43266">
    <property type="entry name" value="MACROLIDE-EFFLUX PROTEIN"/>
    <property type="match status" value="1"/>
</dbReference>
<dbReference type="PANTHER" id="PTHR43266:SF2">
    <property type="entry name" value="MAJOR FACILITATOR SUPERFAMILY (MFS) PROFILE DOMAIN-CONTAINING PROTEIN"/>
    <property type="match status" value="1"/>
</dbReference>
<feature type="transmembrane region" description="Helical" evidence="7">
    <location>
        <begin position="135"/>
        <end position="157"/>
    </location>
</feature>
<dbReference type="NCBIfam" id="NF008397">
    <property type="entry name" value="PRK11195.1"/>
    <property type="match status" value="1"/>
</dbReference>
<feature type="transmembrane region" description="Helical" evidence="7">
    <location>
        <begin position="369"/>
        <end position="395"/>
    </location>
</feature>